<organism evidence="1 2">
    <name type="scientific">Streptosporangium subroseum</name>
    <dbReference type="NCBI Taxonomy" id="106412"/>
    <lineage>
        <taxon>Bacteria</taxon>
        <taxon>Bacillati</taxon>
        <taxon>Actinomycetota</taxon>
        <taxon>Actinomycetes</taxon>
        <taxon>Streptosporangiales</taxon>
        <taxon>Streptosporangiaceae</taxon>
        <taxon>Streptosporangium</taxon>
    </lineage>
</organism>
<protein>
    <submittedName>
        <fullName evidence="1">Uncharacterized protein</fullName>
    </submittedName>
</protein>
<name>A0A239LU52_9ACTN</name>
<dbReference type="EMBL" id="FZOD01000035">
    <property type="protein sequence ID" value="SNT33991.1"/>
    <property type="molecule type" value="Genomic_DNA"/>
</dbReference>
<accession>A0A239LU52</accession>
<reference evidence="1 2" key="1">
    <citation type="submission" date="2017-06" db="EMBL/GenBank/DDBJ databases">
        <authorList>
            <person name="Kim H.J."/>
            <person name="Triplett B.A."/>
        </authorList>
    </citation>
    <scope>NUCLEOTIDE SEQUENCE [LARGE SCALE GENOMIC DNA]</scope>
    <source>
        <strain evidence="1 2">CGMCC 4.2132</strain>
    </source>
</reference>
<dbReference type="AlphaFoldDB" id="A0A239LU52"/>
<evidence type="ECO:0000313" key="1">
    <source>
        <dbReference type="EMBL" id="SNT33991.1"/>
    </source>
</evidence>
<keyword evidence="2" id="KW-1185">Reference proteome</keyword>
<sequence>MRAILASVIARNPHLTVSAKVVGDHGPILRKDFRAVAGVIRETATAHDLEVR</sequence>
<gene>
    <name evidence="1" type="ORF">SAMN05216276_103536</name>
</gene>
<evidence type="ECO:0000313" key="2">
    <source>
        <dbReference type="Proteomes" id="UP000198282"/>
    </source>
</evidence>
<proteinExistence type="predicted"/>
<dbReference type="Proteomes" id="UP000198282">
    <property type="component" value="Unassembled WGS sequence"/>
</dbReference>